<keyword evidence="4 7" id="KW-0949">S-adenosyl-L-methionine</keyword>
<dbReference type="InterPro" id="IPR050082">
    <property type="entry name" value="RNA_methyltr_RlmE"/>
</dbReference>
<accession>A0AAD9PLI4</accession>
<dbReference type="GO" id="GO:0106340">
    <property type="term" value="F:tRNA (guanosine(34)-2'-O)-methyltransferase activity"/>
    <property type="evidence" value="ECO:0007669"/>
    <property type="project" value="UniProtKB-ARBA"/>
</dbReference>
<dbReference type="GO" id="GO:0005737">
    <property type="term" value="C:cytoplasm"/>
    <property type="evidence" value="ECO:0007669"/>
    <property type="project" value="UniProtKB-SubCell"/>
</dbReference>
<evidence type="ECO:0000256" key="8">
    <source>
        <dbReference type="PIRSR" id="PIRSR005461-1"/>
    </source>
</evidence>
<dbReference type="GeneID" id="94336308"/>
<dbReference type="Proteomes" id="UP001214638">
    <property type="component" value="Unassembled WGS sequence"/>
</dbReference>
<evidence type="ECO:0000313" key="10">
    <source>
        <dbReference type="EMBL" id="KAK2196761.1"/>
    </source>
</evidence>
<dbReference type="Pfam" id="PF01728">
    <property type="entry name" value="FtsJ"/>
    <property type="match status" value="1"/>
</dbReference>
<comment type="subcellular location">
    <subcellularLocation>
        <location evidence="7">Cytoplasm</location>
    </subcellularLocation>
</comment>
<dbReference type="InterPro" id="IPR028590">
    <property type="entry name" value="RNA_methyltr_E_TRM7"/>
</dbReference>
<dbReference type="InterPro" id="IPR002877">
    <property type="entry name" value="RNA_MeTrfase_FtsJ_dom"/>
</dbReference>
<feature type="binding site" evidence="7">
    <location>
        <position position="125"/>
    </location>
    <ligand>
        <name>S-adenosyl-L-methionine</name>
        <dbReference type="ChEBI" id="CHEBI:59789"/>
    </ligand>
</feature>
<evidence type="ECO:0000256" key="1">
    <source>
        <dbReference type="ARBA" id="ARBA00022490"/>
    </source>
</evidence>
<comment type="catalytic activity">
    <reaction evidence="6 7">
        <text>cytidine(32)/guanosine(34) in tRNA + 2 S-adenosyl-L-methionine = 2'-O-methylcytidine(32)/2'-O-methylguanosine(34) in tRNA + 2 S-adenosyl-L-homocysteine + 2 H(+)</text>
        <dbReference type="Rhea" id="RHEA:42396"/>
        <dbReference type="Rhea" id="RHEA-COMP:10246"/>
        <dbReference type="Rhea" id="RHEA-COMP:10247"/>
        <dbReference type="ChEBI" id="CHEBI:15378"/>
        <dbReference type="ChEBI" id="CHEBI:57856"/>
        <dbReference type="ChEBI" id="CHEBI:59789"/>
        <dbReference type="ChEBI" id="CHEBI:74269"/>
        <dbReference type="ChEBI" id="CHEBI:74445"/>
        <dbReference type="ChEBI" id="CHEBI:74495"/>
        <dbReference type="ChEBI" id="CHEBI:82748"/>
        <dbReference type="EC" id="2.1.1.205"/>
    </reaction>
</comment>
<evidence type="ECO:0000256" key="2">
    <source>
        <dbReference type="ARBA" id="ARBA00022603"/>
    </source>
</evidence>
<keyword evidence="2 7" id="KW-0489">Methyltransferase</keyword>
<evidence type="ECO:0000256" key="3">
    <source>
        <dbReference type="ARBA" id="ARBA00022679"/>
    </source>
</evidence>
<name>A0AAD9PLI4_9APIC</name>
<dbReference type="PIRSF" id="PIRSF005461">
    <property type="entry name" value="23S_rRNA_mtase"/>
    <property type="match status" value="1"/>
</dbReference>
<dbReference type="AlphaFoldDB" id="A0AAD9PLI4"/>
<dbReference type="EC" id="2.1.1.205" evidence="7"/>
<proteinExistence type="inferred from homology"/>
<feature type="binding site" evidence="7">
    <location>
        <position position="141"/>
    </location>
    <ligand>
        <name>S-adenosyl-L-methionine</name>
        <dbReference type="ChEBI" id="CHEBI:59789"/>
    </ligand>
</feature>
<comment type="similarity">
    <text evidence="7">Belongs to the class I-like SAM-binding methyltransferase superfamily. RNA methyltransferase RlmE family. TRM7 subfamily.</text>
</comment>
<dbReference type="SUPFAM" id="SSF53335">
    <property type="entry name" value="S-adenosyl-L-methionine-dependent methyltransferases"/>
    <property type="match status" value="1"/>
</dbReference>
<feature type="binding site" evidence="7">
    <location>
        <position position="80"/>
    </location>
    <ligand>
        <name>S-adenosyl-L-methionine</name>
        <dbReference type="ChEBI" id="CHEBI:59789"/>
    </ligand>
</feature>
<evidence type="ECO:0000256" key="6">
    <source>
        <dbReference type="ARBA" id="ARBA00048902"/>
    </source>
</evidence>
<keyword evidence="3 7" id="KW-0808">Transferase</keyword>
<dbReference type="EMBL" id="JALLKP010000002">
    <property type="protein sequence ID" value="KAK2196761.1"/>
    <property type="molecule type" value="Genomic_DNA"/>
</dbReference>
<evidence type="ECO:0000259" key="9">
    <source>
        <dbReference type="Pfam" id="PF01728"/>
    </source>
</evidence>
<keyword evidence="1 7" id="KW-0963">Cytoplasm</keyword>
<comment type="caution">
    <text evidence="10">The sequence shown here is derived from an EMBL/GenBank/DDBJ whole genome shotgun (WGS) entry which is preliminary data.</text>
</comment>
<sequence>MAHTTKENRDVYYRKAKEDGYRARSAYKLIQIFQAFGIFYPILDESKAKSRILNAVAANNKAQLNRIVTIVDLCAAPGSWSQCIRDLAYNEYQCFQRGCKALANSITNEEIIAQCHKPPAIVSVDLQEMAPINGVQFIKGDITNGAILQAIKGKLAHHDNKETTMAQLVVCDGAPDVSGLHEMDAHVQSTLIRAALYACNDILEPNGTFICKAFGTSPQEPIYRLMSLFFKNVAIYKPAASRASSAECFIVAIGFQPPTRQDQKDETIWTAPILSSGDFSGYDKSLAHDASFNY</sequence>
<dbReference type="PANTHER" id="PTHR10920:SF12">
    <property type="entry name" value="TRNA (CYTIDINE(32)_GUANOSINE(34)-2'-O)-METHYLTRANSFERASE-RELATED"/>
    <property type="match status" value="1"/>
</dbReference>
<dbReference type="InterPro" id="IPR029063">
    <property type="entry name" value="SAM-dependent_MTases_sf"/>
</dbReference>
<dbReference type="HAMAP" id="MF_01547">
    <property type="entry name" value="RNA_methyltr_E"/>
    <property type="match status" value="1"/>
</dbReference>
<dbReference type="GO" id="GO:0002128">
    <property type="term" value="P:tRNA nucleoside ribose methylation"/>
    <property type="evidence" value="ECO:0007669"/>
    <property type="project" value="UniProtKB-UniRule"/>
</dbReference>
<dbReference type="PANTHER" id="PTHR10920">
    <property type="entry name" value="RIBOSOMAL RNA METHYLTRANSFERASE"/>
    <property type="match status" value="1"/>
</dbReference>
<evidence type="ECO:0000256" key="4">
    <source>
        <dbReference type="ARBA" id="ARBA00022691"/>
    </source>
</evidence>
<evidence type="ECO:0000256" key="5">
    <source>
        <dbReference type="ARBA" id="ARBA00022694"/>
    </source>
</evidence>
<dbReference type="InterPro" id="IPR015507">
    <property type="entry name" value="rRNA-MeTfrase_E"/>
</dbReference>
<dbReference type="Gene3D" id="3.40.50.150">
    <property type="entry name" value="Vaccinia Virus protein VP39"/>
    <property type="match status" value="1"/>
</dbReference>
<dbReference type="GO" id="GO:0002181">
    <property type="term" value="P:cytoplasmic translation"/>
    <property type="evidence" value="ECO:0007669"/>
    <property type="project" value="UniProtKB-UniRule"/>
</dbReference>
<feature type="active site" description="Proton acceptor" evidence="7 8">
    <location>
        <position position="212"/>
    </location>
</feature>
<comment type="function">
    <text evidence="7">Methylates the 2'-O-ribose of nucleotides at positions 32 and 34 of the tRNA anticodon loop of substrate tRNAs.</text>
</comment>
<keyword evidence="11" id="KW-1185">Reference proteome</keyword>
<keyword evidence="5 7" id="KW-0819">tRNA processing</keyword>
<gene>
    <name evidence="10" type="ORF">BdWA1_002010</name>
</gene>
<protein>
    <recommendedName>
        <fullName evidence="7">Putative tRNA (cytidine(32)/guanosine(34)-2'-O)-methyltransferase</fullName>
        <ecNumber evidence="7">2.1.1.205</ecNumber>
    </recommendedName>
    <alternativeName>
        <fullName evidence="7">2'-O-ribose RNA methyltransferase TRM7 homolog</fullName>
    </alternativeName>
</protein>
<organism evidence="10 11">
    <name type="scientific">Babesia duncani</name>
    <dbReference type="NCBI Taxonomy" id="323732"/>
    <lineage>
        <taxon>Eukaryota</taxon>
        <taxon>Sar</taxon>
        <taxon>Alveolata</taxon>
        <taxon>Apicomplexa</taxon>
        <taxon>Aconoidasida</taxon>
        <taxon>Piroplasmida</taxon>
        <taxon>Babesiidae</taxon>
        <taxon>Babesia</taxon>
    </lineage>
</organism>
<reference evidence="10" key="1">
    <citation type="journal article" date="2023" name="Nat. Microbiol.">
        <title>Babesia duncani multi-omics identifies virulence factors and drug targets.</title>
        <authorList>
            <person name="Singh P."/>
            <person name="Lonardi S."/>
            <person name="Liang Q."/>
            <person name="Vydyam P."/>
            <person name="Khabirova E."/>
            <person name="Fang T."/>
            <person name="Gihaz S."/>
            <person name="Thekkiniath J."/>
            <person name="Munshi M."/>
            <person name="Abel S."/>
            <person name="Ciampossin L."/>
            <person name="Batugedara G."/>
            <person name="Gupta M."/>
            <person name="Lu X.M."/>
            <person name="Lenz T."/>
            <person name="Chakravarty S."/>
            <person name="Cornillot E."/>
            <person name="Hu Y."/>
            <person name="Ma W."/>
            <person name="Gonzalez L.M."/>
            <person name="Sanchez S."/>
            <person name="Estrada K."/>
            <person name="Sanchez-Flores A."/>
            <person name="Montero E."/>
            <person name="Harb O.S."/>
            <person name="Le Roch K.G."/>
            <person name="Mamoun C.B."/>
        </authorList>
    </citation>
    <scope>NUCLEOTIDE SEQUENCE</scope>
    <source>
        <strain evidence="10">WA1</strain>
    </source>
</reference>
<feature type="domain" description="Ribosomal RNA methyltransferase FtsJ" evidence="9">
    <location>
        <begin position="21"/>
        <end position="255"/>
    </location>
</feature>
<feature type="binding site" evidence="7">
    <location>
        <position position="78"/>
    </location>
    <ligand>
        <name>S-adenosyl-L-methionine</name>
        <dbReference type="ChEBI" id="CHEBI:59789"/>
    </ligand>
</feature>
<evidence type="ECO:0000256" key="7">
    <source>
        <dbReference type="HAMAP-Rule" id="MF_03162"/>
    </source>
</evidence>
<dbReference type="RefSeq" id="XP_067803603.1">
    <property type="nucleotide sequence ID" value="XM_067947039.1"/>
</dbReference>
<feature type="binding site" evidence="7">
    <location>
        <position position="172"/>
    </location>
    <ligand>
        <name>S-adenosyl-L-methionine</name>
        <dbReference type="ChEBI" id="CHEBI:59789"/>
    </ligand>
</feature>
<dbReference type="KEGG" id="bdw:94336308"/>
<dbReference type="HAMAP" id="MF_03162">
    <property type="entry name" value="RNA_methyltr_E_TRM7"/>
    <property type="match status" value="1"/>
</dbReference>
<evidence type="ECO:0000313" key="11">
    <source>
        <dbReference type="Proteomes" id="UP001214638"/>
    </source>
</evidence>